<dbReference type="Proteomes" id="UP001266807">
    <property type="component" value="Unassembled WGS sequence"/>
</dbReference>
<sequence length="29" mass="3186">MGATKAAEKMYPAAFVALRDMCVENTPIR</sequence>
<keyword evidence="2" id="KW-1185">Reference proteome</keyword>
<name>A0ABU1QFM3_9BACL</name>
<reference evidence="1 2" key="1">
    <citation type="submission" date="2023-07" db="EMBL/GenBank/DDBJ databases">
        <title>Sorghum-associated microbial communities from plants grown in Nebraska, USA.</title>
        <authorList>
            <person name="Schachtman D."/>
        </authorList>
    </citation>
    <scope>NUCLEOTIDE SEQUENCE [LARGE SCALE GENOMIC DNA]</scope>
    <source>
        <strain evidence="1 2">BE143</strain>
    </source>
</reference>
<organism evidence="1 2">
    <name type="scientific">Paenibacillus peoriae</name>
    <dbReference type="NCBI Taxonomy" id="59893"/>
    <lineage>
        <taxon>Bacteria</taxon>
        <taxon>Bacillati</taxon>
        <taxon>Bacillota</taxon>
        <taxon>Bacilli</taxon>
        <taxon>Bacillales</taxon>
        <taxon>Paenibacillaceae</taxon>
        <taxon>Paenibacillus</taxon>
    </lineage>
</organism>
<accession>A0ABU1QFM3</accession>
<proteinExistence type="predicted"/>
<evidence type="ECO:0000313" key="1">
    <source>
        <dbReference type="EMBL" id="MDR6778418.1"/>
    </source>
</evidence>
<gene>
    <name evidence="1" type="ORF">J2W98_002695</name>
</gene>
<protein>
    <submittedName>
        <fullName evidence="1">Uncharacterized protein</fullName>
    </submittedName>
</protein>
<evidence type="ECO:0000313" key="2">
    <source>
        <dbReference type="Proteomes" id="UP001266807"/>
    </source>
</evidence>
<comment type="caution">
    <text evidence="1">The sequence shown here is derived from an EMBL/GenBank/DDBJ whole genome shotgun (WGS) entry which is preliminary data.</text>
</comment>
<dbReference type="EMBL" id="JAVDUG010000003">
    <property type="protein sequence ID" value="MDR6778418.1"/>
    <property type="molecule type" value="Genomic_DNA"/>
</dbReference>